<name>A0A9W7E3C2_9STRA</name>
<gene>
    <name evidence="3" type="ORF">TrLO_g9071</name>
</gene>
<keyword evidence="4" id="KW-1185">Reference proteome</keyword>
<evidence type="ECO:0000256" key="2">
    <source>
        <dbReference type="SAM" id="Phobius"/>
    </source>
</evidence>
<proteinExistence type="predicted"/>
<feature type="transmembrane region" description="Helical" evidence="2">
    <location>
        <begin position="65"/>
        <end position="88"/>
    </location>
</feature>
<accession>A0A9W7E3C2</accession>
<comment type="caution">
    <text evidence="3">The sequence shown here is derived from an EMBL/GenBank/DDBJ whole genome shotgun (WGS) entry which is preliminary data.</text>
</comment>
<dbReference type="Proteomes" id="UP001165122">
    <property type="component" value="Unassembled WGS sequence"/>
</dbReference>
<reference evidence="4" key="1">
    <citation type="journal article" date="2023" name="Commun. Biol.">
        <title>Genome analysis of Parmales, the sister group of diatoms, reveals the evolutionary specialization of diatoms from phago-mixotrophs to photoautotrophs.</title>
        <authorList>
            <person name="Ban H."/>
            <person name="Sato S."/>
            <person name="Yoshikawa S."/>
            <person name="Yamada K."/>
            <person name="Nakamura Y."/>
            <person name="Ichinomiya M."/>
            <person name="Sato N."/>
            <person name="Blanc-Mathieu R."/>
            <person name="Endo H."/>
            <person name="Kuwata A."/>
            <person name="Ogata H."/>
        </authorList>
    </citation>
    <scope>NUCLEOTIDE SEQUENCE [LARGE SCALE GENOMIC DNA]</scope>
    <source>
        <strain evidence="4">NIES 3700</strain>
    </source>
</reference>
<keyword evidence="2" id="KW-1133">Transmembrane helix</keyword>
<dbReference type="AlphaFoldDB" id="A0A9W7E3C2"/>
<dbReference type="OrthoDB" id="52901at2759"/>
<keyword evidence="2" id="KW-0812">Transmembrane</keyword>
<evidence type="ECO:0000313" key="4">
    <source>
        <dbReference type="Proteomes" id="UP001165122"/>
    </source>
</evidence>
<keyword evidence="2" id="KW-0472">Membrane</keyword>
<feature type="region of interest" description="Disordered" evidence="1">
    <location>
        <begin position="1"/>
        <end position="42"/>
    </location>
</feature>
<sequence length="125" mass="14035">MVRIKEQIKELVSGKPKRPDEENQEDQPAEVTEGATYNKGKYNREPRRGQHLYTYNCRTWWGGCFSAYSVGVYVAFSFLGISTLFSLLSCNACFSILSVNSLFSVLSVNSMFALGCVGRSFAICY</sequence>
<organism evidence="3 4">
    <name type="scientific">Triparma laevis f. longispina</name>
    <dbReference type="NCBI Taxonomy" id="1714387"/>
    <lineage>
        <taxon>Eukaryota</taxon>
        <taxon>Sar</taxon>
        <taxon>Stramenopiles</taxon>
        <taxon>Ochrophyta</taxon>
        <taxon>Bolidophyceae</taxon>
        <taxon>Parmales</taxon>
        <taxon>Triparmaceae</taxon>
        <taxon>Triparma</taxon>
    </lineage>
</organism>
<evidence type="ECO:0000256" key="1">
    <source>
        <dbReference type="SAM" id="MobiDB-lite"/>
    </source>
</evidence>
<protein>
    <submittedName>
        <fullName evidence="3">Uncharacterized protein</fullName>
    </submittedName>
</protein>
<feature type="transmembrane region" description="Helical" evidence="2">
    <location>
        <begin position="94"/>
        <end position="117"/>
    </location>
</feature>
<dbReference type="EMBL" id="BRXW01000544">
    <property type="protein sequence ID" value="GMH64637.1"/>
    <property type="molecule type" value="Genomic_DNA"/>
</dbReference>
<evidence type="ECO:0000313" key="3">
    <source>
        <dbReference type="EMBL" id="GMH64637.1"/>
    </source>
</evidence>